<dbReference type="Pfam" id="PF25954">
    <property type="entry name" value="Beta-barrel_RND_2"/>
    <property type="match status" value="1"/>
</dbReference>
<feature type="domain" description="CusB-like beta-barrel" evidence="3">
    <location>
        <begin position="214"/>
        <end position="285"/>
    </location>
</feature>
<dbReference type="RefSeq" id="WP_091175562.1">
    <property type="nucleotide sequence ID" value="NZ_FNCG01000024.1"/>
</dbReference>
<dbReference type="InterPro" id="IPR058647">
    <property type="entry name" value="BSH_CzcB-like"/>
</dbReference>
<name>A0A1G8LT71_9SPHI</name>
<dbReference type="EMBL" id="FNCG01000024">
    <property type="protein sequence ID" value="SDI58390.1"/>
    <property type="molecule type" value="Genomic_DNA"/>
</dbReference>
<proteinExistence type="inferred from homology"/>
<comment type="similarity">
    <text evidence="1">Belongs to the membrane fusion protein (MFP) (TC 8.A.1) family.</text>
</comment>
<feature type="coiled-coil region" evidence="2">
    <location>
        <begin position="145"/>
        <end position="172"/>
    </location>
</feature>
<evidence type="ECO:0000313" key="5">
    <source>
        <dbReference type="EMBL" id="SDI58390.1"/>
    </source>
</evidence>
<evidence type="ECO:0000256" key="1">
    <source>
        <dbReference type="ARBA" id="ARBA00009477"/>
    </source>
</evidence>
<evidence type="ECO:0000259" key="4">
    <source>
        <dbReference type="Pfam" id="PF25973"/>
    </source>
</evidence>
<organism evidence="5 6">
    <name type="scientific">Mucilaginibacter gossypii</name>
    <dbReference type="NCBI Taxonomy" id="551996"/>
    <lineage>
        <taxon>Bacteria</taxon>
        <taxon>Pseudomonadati</taxon>
        <taxon>Bacteroidota</taxon>
        <taxon>Sphingobacteriia</taxon>
        <taxon>Sphingobacteriales</taxon>
        <taxon>Sphingobacteriaceae</taxon>
        <taxon>Mucilaginibacter</taxon>
    </lineage>
</organism>
<evidence type="ECO:0000256" key="2">
    <source>
        <dbReference type="SAM" id="Coils"/>
    </source>
</evidence>
<dbReference type="Gene3D" id="2.40.50.100">
    <property type="match status" value="1"/>
</dbReference>
<dbReference type="Gene3D" id="2.40.420.20">
    <property type="match status" value="1"/>
</dbReference>
<reference evidence="6" key="1">
    <citation type="submission" date="2016-10" db="EMBL/GenBank/DDBJ databases">
        <authorList>
            <person name="Varghese N."/>
            <person name="Submissions S."/>
        </authorList>
    </citation>
    <scope>NUCLEOTIDE SEQUENCE [LARGE SCALE GENOMIC DNA]</scope>
    <source>
        <strain evidence="6">Gh-67</strain>
    </source>
</reference>
<dbReference type="InterPro" id="IPR058792">
    <property type="entry name" value="Beta-barrel_RND_2"/>
</dbReference>
<dbReference type="NCBIfam" id="TIGR01730">
    <property type="entry name" value="RND_mfp"/>
    <property type="match status" value="1"/>
</dbReference>
<dbReference type="Pfam" id="PF25973">
    <property type="entry name" value="BSH_CzcB"/>
    <property type="match status" value="1"/>
</dbReference>
<dbReference type="STRING" id="551996.SAMN05192573_12439"/>
<dbReference type="PROSITE" id="PS51257">
    <property type="entry name" value="PROKAR_LIPOPROTEIN"/>
    <property type="match status" value="1"/>
</dbReference>
<dbReference type="InterPro" id="IPR006143">
    <property type="entry name" value="RND_pump_MFP"/>
</dbReference>
<dbReference type="PANTHER" id="PTHR30469:SF15">
    <property type="entry name" value="HLYD FAMILY OF SECRETION PROTEINS"/>
    <property type="match status" value="1"/>
</dbReference>
<keyword evidence="6" id="KW-1185">Reference proteome</keyword>
<evidence type="ECO:0000313" key="6">
    <source>
        <dbReference type="Proteomes" id="UP000199705"/>
    </source>
</evidence>
<gene>
    <name evidence="5" type="ORF">SAMN05192573_12439</name>
</gene>
<dbReference type="SUPFAM" id="SSF111369">
    <property type="entry name" value="HlyD-like secretion proteins"/>
    <property type="match status" value="1"/>
</dbReference>
<dbReference type="AlphaFoldDB" id="A0A1G8LT71"/>
<accession>A0A1G8LT71</accession>
<dbReference type="Proteomes" id="UP000199705">
    <property type="component" value="Unassembled WGS sequence"/>
</dbReference>
<keyword evidence="2" id="KW-0175">Coiled coil</keyword>
<dbReference type="PANTHER" id="PTHR30469">
    <property type="entry name" value="MULTIDRUG RESISTANCE PROTEIN MDTA"/>
    <property type="match status" value="1"/>
</dbReference>
<feature type="domain" description="CzcB-like barrel-sandwich hybrid" evidence="4">
    <location>
        <begin position="66"/>
        <end position="198"/>
    </location>
</feature>
<dbReference type="Gene3D" id="2.40.30.170">
    <property type="match status" value="1"/>
</dbReference>
<sequence length="369" mass="39709">MNLPIHKNRTLQLFATIGLLLISSCSSNEKKDTYAGADTAIFVTVSQPSADANQGLTVSGQVEASQTANISTRVMGYITKINVKVGDRVNKGQTLATISNDDILAKRAQADAMITEAEAGFKNAQKDYDRFNALYKQQSASAKELDNITLQYSSAKARLEAAKQQRNEVNATLSYTSLTAPFSGTVTQKMMDAGSMATPGMPLLTIEQSGSYQVSATVPESEISLIKKDAQVTINVDAIHKVINGKITQINQSSENSGGQYMIKVNIPDNEKQGLFAGMYANVAIPLPSPIKTDNTGSQLMVPVSAIEYRDQLTGLYTIGSNHTALLRWVRLGKAQGNQVEVLSGMASNEQFIVSAEGRLYNGVAVKIK</sequence>
<dbReference type="Gene3D" id="1.10.287.470">
    <property type="entry name" value="Helix hairpin bin"/>
    <property type="match status" value="1"/>
</dbReference>
<dbReference type="GO" id="GO:0015562">
    <property type="term" value="F:efflux transmembrane transporter activity"/>
    <property type="evidence" value="ECO:0007669"/>
    <property type="project" value="TreeGrafter"/>
</dbReference>
<dbReference type="GO" id="GO:1990281">
    <property type="term" value="C:efflux pump complex"/>
    <property type="evidence" value="ECO:0007669"/>
    <property type="project" value="TreeGrafter"/>
</dbReference>
<protein>
    <submittedName>
        <fullName evidence="5">RND family efflux transporter, MFP subunit</fullName>
    </submittedName>
</protein>
<evidence type="ECO:0000259" key="3">
    <source>
        <dbReference type="Pfam" id="PF25954"/>
    </source>
</evidence>